<accession>A0ABQ8X750</accession>
<organism evidence="2 3">
    <name type="scientific">Anaeramoeba flamelloides</name>
    <dbReference type="NCBI Taxonomy" id="1746091"/>
    <lineage>
        <taxon>Eukaryota</taxon>
        <taxon>Metamonada</taxon>
        <taxon>Anaeramoebidae</taxon>
        <taxon>Anaeramoeba</taxon>
    </lineage>
</organism>
<keyword evidence="3" id="KW-1185">Reference proteome</keyword>
<sequence>MENLFSEIQRLLTKTNDKSLILKGLTMILEECSRGFELGEDIFDLIIDSCLTQNKNDRVIKMLSYQIIKQSLNIENESYLLQWKKLIPIISRDLDLKDNLLCLRVLRILAKTPLQITKVLLQKTVPNLLVTFGVCQDLIIKKCLLVTLSEILLFPYEITNVPIRGRLMKEFVLILSDFLVDSNEDLCLTSWKIVRQLFVYLETPTEIFYRCRTINSLESFVNQLTKATTLLSQKLQLMYLNLLSRFTRLTNSNTYYCFLPLAYIAIGFPNTRNTLQSNNKKSLELFYEKCLNNWFITFNSPILYELCYVILKIAKYCPKKYLSKTSSTLLQLYNTTQNNKTKLKILYYLLKSVNHGSNVELDIITLDIFPVIAQSKARKIRLYGLISLCSFILEQSFLNYWKTENSSKFTNNEIILEIFNCEQIQNLFKNKENTFFSEFINCFCLLMLKRINNKKYLKIIHPIIEIEWKKHQISKNNPKSNNNFKKKPKLKNMKINFNEEPDLMNFSSNSKEDIKIEIPIEFFLEIKTGLELITALIQISKIWTSSNLLYSISKLLKLCDQIFYYITQFFSSKLLEIKVQEIIHQMLNYYQLKKIQKINIGYLFILSKYCKDTEKLQISNQLYQYFKEILFLIKPKINLKNDQKEKEKLNSNESKNEETNEKETETGTETKTEIKMETEFNHEKNINEIKPVTFTLDKNMKIKKIKNQINNDNVNDDDYNLNNNQDLKYLNFENKKEINYYLLFQGLFILSYRFPNLKEKILTTLHKFKSIWHNNDKNLFEHADFIIKQIHYYYAMQLNQKWYLNLDFESYTFRFPNKKQILFYFEYLIQKQKIMKIQKQNIYKFGNDKTKYQIISFEKNLKTISAMNDPLKIQYYFITLSSIKRLDCNLKITNISKIIWKNIIISTNSIMGNLKNFNFQNKSNIVINEILPNETIERVITFNINNQLIDFSFLLNLKLETKNKILKTPFLLKPIIIPLMVILKAVKINTPLFNQCWKIVKNKYILITKFKNNNWNLNHLSNLIPNSTLTTIVKYNNSNGDNNNSNSKNNNDIKKFLITTQTWFNEKIFIKIKPNLIKNKNNQQKLNNQIVITFGTNSTLIIKILKQQHDQFINYLSNNLLIPIKETGKFK</sequence>
<dbReference type="EMBL" id="JAOAOG010000327">
    <property type="protein sequence ID" value="KAJ6228522.1"/>
    <property type="molecule type" value="Genomic_DNA"/>
</dbReference>
<evidence type="ECO:0000256" key="1">
    <source>
        <dbReference type="SAM" id="MobiDB-lite"/>
    </source>
</evidence>
<gene>
    <name evidence="2" type="ORF">M0813_08875</name>
</gene>
<comment type="caution">
    <text evidence="2">The sequence shown here is derived from an EMBL/GenBank/DDBJ whole genome shotgun (WGS) entry which is preliminary data.</text>
</comment>
<evidence type="ECO:0000313" key="2">
    <source>
        <dbReference type="EMBL" id="KAJ6228522.1"/>
    </source>
</evidence>
<proteinExistence type="predicted"/>
<protein>
    <submittedName>
        <fullName evidence="2">Uncharacterized protein</fullName>
    </submittedName>
</protein>
<evidence type="ECO:0000313" key="3">
    <source>
        <dbReference type="Proteomes" id="UP001150062"/>
    </source>
</evidence>
<dbReference type="Proteomes" id="UP001150062">
    <property type="component" value="Unassembled WGS sequence"/>
</dbReference>
<feature type="region of interest" description="Disordered" evidence="1">
    <location>
        <begin position="643"/>
        <end position="669"/>
    </location>
</feature>
<name>A0ABQ8X750_9EUKA</name>
<reference evidence="2" key="1">
    <citation type="submission" date="2022-08" db="EMBL/GenBank/DDBJ databases">
        <title>Novel sulfate-reducing endosymbionts in the free-living metamonad Anaeramoeba.</title>
        <authorList>
            <person name="Jerlstrom-Hultqvist J."/>
            <person name="Cepicka I."/>
            <person name="Gallot-Lavallee L."/>
            <person name="Salas-Leiva D."/>
            <person name="Curtis B.A."/>
            <person name="Zahonova K."/>
            <person name="Pipaliya S."/>
            <person name="Dacks J."/>
            <person name="Roger A.J."/>
        </authorList>
    </citation>
    <scope>NUCLEOTIDE SEQUENCE</scope>
    <source>
        <strain evidence="2">Schooner1</strain>
    </source>
</reference>